<dbReference type="PANTHER" id="PTHR34818:SF1">
    <property type="entry name" value="PROTEIN BLI-3"/>
    <property type="match status" value="1"/>
</dbReference>
<evidence type="ECO:0000259" key="2">
    <source>
        <dbReference type="Pfam" id="PF16242"/>
    </source>
</evidence>
<dbReference type="EMBL" id="JAFEKC020000007">
    <property type="protein sequence ID" value="KAK0513637.1"/>
    <property type="molecule type" value="Genomic_DNA"/>
</dbReference>
<evidence type="ECO:0000313" key="4">
    <source>
        <dbReference type="Proteomes" id="UP001166286"/>
    </source>
</evidence>
<dbReference type="SUPFAM" id="SSF50475">
    <property type="entry name" value="FMN-binding split barrel"/>
    <property type="match status" value="1"/>
</dbReference>
<accession>A0AA39R2C1</accession>
<dbReference type="Gene3D" id="2.30.110.10">
    <property type="entry name" value="Electron Transport, Fmn-binding Protein, Chain A"/>
    <property type="match status" value="1"/>
</dbReference>
<gene>
    <name evidence="3" type="ORF">JMJ35_004001</name>
</gene>
<comment type="caution">
    <text evidence="3">The sequence shown here is derived from an EMBL/GenBank/DDBJ whole genome shotgun (WGS) entry which is preliminary data.</text>
</comment>
<feature type="domain" description="General stress protein FMN-binding split barrel" evidence="2">
    <location>
        <begin position="31"/>
        <end position="184"/>
    </location>
</feature>
<dbReference type="Pfam" id="PF16242">
    <property type="entry name" value="Pyrid_ox_like"/>
    <property type="match status" value="1"/>
</dbReference>
<sequence length="206" mass="22661">MPEPLKASEVNSQTDPSVAKQWDDETPKSKQIEEFYKTVDGMKIGLLTTIREGLGPVSRSMAVAKREGPDFLFLANKHSKKFSDLAHSDQAQVTFQNSSSQDWVSVTGICTTSSNDDPRIKDLYSKGTAAWFGDLGDGVHNGTAEDPRMSLIEVKAKYISYWKSTVSSLGFVKEVAQASFTGQVANTGDMRQLVEEDIEAMRKTPS</sequence>
<feature type="region of interest" description="Disordered" evidence="1">
    <location>
        <begin position="1"/>
        <end position="26"/>
    </location>
</feature>
<evidence type="ECO:0000256" key="1">
    <source>
        <dbReference type="SAM" id="MobiDB-lite"/>
    </source>
</evidence>
<organism evidence="3 4">
    <name type="scientific">Cladonia borealis</name>
    <dbReference type="NCBI Taxonomy" id="184061"/>
    <lineage>
        <taxon>Eukaryota</taxon>
        <taxon>Fungi</taxon>
        <taxon>Dikarya</taxon>
        <taxon>Ascomycota</taxon>
        <taxon>Pezizomycotina</taxon>
        <taxon>Lecanoromycetes</taxon>
        <taxon>OSLEUM clade</taxon>
        <taxon>Lecanoromycetidae</taxon>
        <taxon>Lecanorales</taxon>
        <taxon>Lecanorineae</taxon>
        <taxon>Cladoniaceae</taxon>
        <taxon>Cladonia</taxon>
    </lineage>
</organism>
<dbReference type="InterPro" id="IPR052917">
    <property type="entry name" value="Stress-Dev_Protein"/>
</dbReference>
<keyword evidence="4" id="KW-1185">Reference proteome</keyword>
<proteinExistence type="predicted"/>
<protein>
    <recommendedName>
        <fullName evidence="2">General stress protein FMN-binding split barrel domain-containing protein</fullName>
    </recommendedName>
</protein>
<name>A0AA39R2C1_9LECA</name>
<dbReference type="PANTHER" id="PTHR34818">
    <property type="entry name" value="PROTEIN BLI-3"/>
    <property type="match status" value="1"/>
</dbReference>
<evidence type="ECO:0000313" key="3">
    <source>
        <dbReference type="EMBL" id="KAK0513637.1"/>
    </source>
</evidence>
<dbReference type="InterPro" id="IPR038725">
    <property type="entry name" value="YdaG_split_barrel_FMN-bd"/>
</dbReference>
<dbReference type="InterPro" id="IPR012349">
    <property type="entry name" value="Split_barrel_FMN-bd"/>
</dbReference>
<dbReference type="Proteomes" id="UP001166286">
    <property type="component" value="Unassembled WGS sequence"/>
</dbReference>
<reference evidence="3" key="1">
    <citation type="submission" date="2023-03" db="EMBL/GenBank/DDBJ databases">
        <title>Complete genome of Cladonia borealis.</title>
        <authorList>
            <person name="Park H."/>
        </authorList>
    </citation>
    <scope>NUCLEOTIDE SEQUENCE</scope>
    <source>
        <strain evidence="3">ANT050790</strain>
    </source>
</reference>
<dbReference type="AlphaFoldDB" id="A0AA39R2C1"/>